<dbReference type="InterPro" id="IPR004256">
    <property type="entry name" value="DUF234"/>
</dbReference>
<reference evidence="2" key="1">
    <citation type="journal article" date="2021" name="PeerJ">
        <title>Extensive microbial diversity within the chicken gut microbiome revealed by metagenomics and culture.</title>
        <authorList>
            <person name="Gilroy R."/>
            <person name="Ravi A."/>
            <person name="Getino M."/>
            <person name="Pursley I."/>
            <person name="Horton D.L."/>
            <person name="Alikhan N.F."/>
            <person name="Baker D."/>
            <person name="Gharbi K."/>
            <person name="Hall N."/>
            <person name="Watson M."/>
            <person name="Adriaenssens E.M."/>
            <person name="Foster-Nyarko E."/>
            <person name="Jarju S."/>
            <person name="Secka A."/>
            <person name="Antonio M."/>
            <person name="Oren A."/>
            <person name="Chaudhuri R.R."/>
            <person name="La Ragione R."/>
            <person name="Hildebrand F."/>
            <person name="Pallen M.J."/>
        </authorList>
    </citation>
    <scope>NUCLEOTIDE SEQUENCE</scope>
    <source>
        <strain evidence="2">ChiGjej2B2-19336</strain>
    </source>
</reference>
<proteinExistence type="predicted"/>
<evidence type="ECO:0000313" key="2">
    <source>
        <dbReference type="EMBL" id="HJD97441.1"/>
    </source>
</evidence>
<comment type="caution">
    <text evidence="2">The sequence shown here is derived from an EMBL/GenBank/DDBJ whole genome shotgun (WGS) entry which is preliminary data.</text>
</comment>
<organism evidence="2 3">
    <name type="scientific">Mailhella massiliensis</name>
    <dbReference type="NCBI Taxonomy" id="1903261"/>
    <lineage>
        <taxon>Bacteria</taxon>
        <taxon>Pseudomonadati</taxon>
        <taxon>Thermodesulfobacteriota</taxon>
        <taxon>Desulfovibrionia</taxon>
        <taxon>Desulfovibrionales</taxon>
        <taxon>Desulfovibrionaceae</taxon>
        <taxon>Mailhella</taxon>
    </lineage>
</organism>
<sequence>MPSYISLLQNGMIDLVCARIMEQFSQYMGSVFEEICKQRLWRQNRQGLLPLTFLSHGRWWGSDPRKKIEAEIDIVASDDERNLLYCECK</sequence>
<evidence type="ECO:0000259" key="1">
    <source>
        <dbReference type="Pfam" id="PF03008"/>
    </source>
</evidence>
<accession>A0A921AWY5</accession>
<evidence type="ECO:0000313" key="3">
    <source>
        <dbReference type="Proteomes" id="UP000698963"/>
    </source>
</evidence>
<name>A0A921AWY5_9BACT</name>
<gene>
    <name evidence="2" type="ORF">K8W16_07330</name>
</gene>
<dbReference type="Proteomes" id="UP000698963">
    <property type="component" value="Unassembled WGS sequence"/>
</dbReference>
<dbReference type="Pfam" id="PF03008">
    <property type="entry name" value="DUF234"/>
    <property type="match status" value="1"/>
</dbReference>
<dbReference type="AlphaFoldDB" id="A0A921AWY5"/>
<feature type="domain" description="DUF234" evidence="1">
    <location>
        <begin position="4"/>
        <end position="89"/>
    </location>
</feature>
<reference evidence="2" key="2">
    <citation type="submission" date="2021-09" db="EMBL/GenBank/DDBJ databases">
        <authorList>
            <person name="Gilroy R."/>
        </authorList>
    </citation>
    <scope>NUCLEOTIDE SEQUENCE</scope>
    <source>
        <strain evidence="2">ChiGjej2B2-19336</strain>
    </source>
</reference>
<dbReference type="EMBL" id="DYZA01000145">
    <property type="protein sequence ID" value="HJD97441.1"/>
    <property type="molecule type" value="Genomic_DNA"/>
</dbReference>
<dbReference type="RefSeq" id="WP_304122498.1">
    <property type="nucleotide sequence ID" value="NZ_DYZA01000145.1"/>
</dbReference>
<protein>
    <submittedName>
        <fullName evidence="2">DUF234 domain-containing protein</fullName>
    </submittedName>
</protein>